<organism evidence="2">
    <name type="scientific">Anguilla anguilla</name>
    <name type="common">European freshwater eel</name>
    <name type="synonym">Muraena anguilla</name>
    <dbReference type="NCBI Taxonomy" id="7936"/>
    <lineage>
        <taxon>Eukaryota</taxon>
        <taxon>Metazoa</taxon>
        <taxon>Chordata</taxon>
        <taxon>Craniata</taxon>
        <taxon>Vertebrata</taxon>
        <taxon>Euteleostomi</taxon>
        <taxon>Actinopterygii</taxon>
        <taxon>Neopterygii</taxon>
        <taxon>Teleostei</taxon>
        <taxon>Anguilliformes</taxon>
        <taxon>Anguillidae</taxon>
        <taxon>Anguilla</taxon>
    </lineage>
</organism>
<dbReference type="AlphaFoldDB" id="A0A0E9VDM2"/>
<reference evidence="2" key="2">
    <citation type="journal article" date="2015" name="Fish Shellfish Immunol.">
        <title>Early steps in the European eel (Anguilla anguilla)-Vibrio vulnificus interaction in the gills: Role of the RtxA13 toxin.</title>
        <authorList>
            <person name="Callol A."/>
            <person name="Pajuelo D."/>
            <person name="Ebbesson L."/>
            <person name="Teles M."/>
            <person name="MacKenzie S."/>
            <person name="Amaro C."/>
        </authorList>
    </citation>
    <scope>NUCLEOTIDE SEQUENCE</scope>
</reference>
<dbReference type="EMBL" id="GBXM01032461">
    <property type="protein sequence ID" value="JAH76116.1"/>
    <property type="molecule type" value="Transcribed_RNA"/>
</dbReference>
<protein>
    <submittedName>
        <fullName evidence="2">Uncharacterized protein</fullName>
    </submittedName>
</protein>
<feature type="signal peptide" evidence="1">
    <location>
        <begin position="1"/>
        <end position="25"/>
    </location>
</feature>
<sequence>MTVAVLSSVLELLSSFLWLCQDIQSQHITAHFMWFH</sequence>
<keyword evidence="1" id="KW-0732">Signal</keyword>
<evidence type="ECO:0000313" key="2">
    <source>
        <dbReference type="EMBL" id="JAH76116.1"/>
    </source>
</evidence>
<evidence type="ECO:0000256" key="1">
    <source>
        <dbReference type="SAM" id="SignalP"/>
    </source>
</evidence>
<name>A0A0E9VDM2_ANGAN</name>
<reference evidence="2" key="1">
    <citation type="submission" date="2014-11" db="EMBL/GenBank/DDBJ databases">
        <authorList>
            <person name="Amaro Gonzalez C."/>
        </authorList>
    </citation>
    <scope>NUCLEOTIDE SEQUENCE</scope>
</reference>
<proteinExistence type="predicted"/>
<accession>A0A0E9VDM2</accession>
<feature type="chain" id="PRO_5002433670" evidence="1">
    <location>
        <begin position="26"/>
        <end position="36"/>
    </location>
</feature>